<keyword evidence="9" id="KW-1185">Reference proteome</keyword>
<dbReference type="InterPro" id="IPR012840">
    <property type="entry name" value="NrdG2"/>
</dbReference>
<dbReference type="PROSITE" id="PS51918">
    <property type="entry name" value="RADICAL_SAM"/>
    <property type="match status" value="1"/>
</dbReference>
<proteinExistence type="predicted"/>
<dbReference type="InterPro" id="IPR058240">
    <property type="entry name" value="rSAM_sf"/>
</dbReference>
<evidence type="ECO:0000256" key="6">
    <source>
        <dbReference type="ARBA" id="ARBA00023014"/>
    </source>
</evidence>
<dbReference type="SFLD" id="SFLDS00029">
    <property type="entry name" value="Radical_SAM"/>
    <property type="match status" value="1"/>
</dbReference>
<dbReference type="SFLD" id="SFLDG01094">
    <property type="entry name" value="Uncharacterised_Radical_SAM_Su"/>
    <property type="match status" value="1"/>
</dbReference>
<feature type="domain" description="Radical SAM core" evidence="7">
    <location>
        <begin position="11"/>
        <end position="229"/>
    </location>
</feature>
<keyword evidence="4" id="KW-0479">Metal-binding</keyword>
<dbReference type="SUPFAM" id="SSF102114">
    <property type="entry name" value="Radical SAM enzymes"/>
    <property type="match status" value="1"/>
</dbReference>
<reference evidence="8 9" key="1">
    <citation type="journal article" date="2016" name="Sci. Rep.">
        <title>Metabolic traits of an uncultured archaeal lineage -MSBL1- from brine pools of the Red Sea.</title>
        <authorList>
            <person name="Mwirichia R."/>
            <person name="Alam I."/>
            <person name="Rashid M."/>
            <person name="Vinu M."/>
            <person name="Ba-Alawi W."/>
            <person name="Anthony Kamau A."/>
            <person name="Kamanda Ngugi D."/>
            <person name="Goker M."/>
            <person name="Klenk H.P."/>
            <person name="Bajic V."/>
            <person name="Stingl U."/>
        </authorList>
    </citation>
    <scope>NUCLEOTIDE SEQUENCE [LARGE SCALE GENOMIC DNA]</scope>
    <source>
        <strain evidence="8">SCGC-AAA382A03</strain>
    </source>
</reference>
<evidence type="ECO:0000313" key="9">
    <source>
        <dbReference type="Proteomes" id="UP000070549"/>
    </source>
</evidence>
<dbReference type="GO" id="GO:0051539">
    <property type="term" value="F:4 iron, 4 sulfur cluster binding"/>
    <property type="evidence" value="ECO:0007669"/>
    <property type="project" value="UniProtKB-KW"/>
</dbReference>
<evidence type="ECO:0000256" key="4">
    <source>
        <dbReference type="ARBA" id="ARBA00022723"/>
    </source>
</evidence>
<dbReference type="InterPro" id="IPR007197">
    <property type="entry name" value="rSAM"/>
</dbReference>
<evidence type="ECO:0000256" key="2">
    <source>
        <dbReference type="ARBA" id="ARBA00022485"/>
    </source>
</evidence>
<evidence type="ECO:0000256" key="3">
    <source>
        <dbReference type="ARBA" id="ARBA00022691"/>
    </source>
</evidence>
<keyword evidence="5" id="KW-0408">Iron</keyword>
<dbReference type="GO" id="GO:0046872">
    <property type="term" value="F:metal ion binding"/>
    <property type="evidence" value="ECO:0007669"/>
    <property type="project" value="UniProtKB-KW"/>
</dbReference>
<dbReference type="NCBIfam" id="TIGR02495">
    <property type="entry name" value="NrdG2"/>
    <property type="match status" value="1"/>
</dbReference>
<dbReference type="CDD" id="cd01335">
    <property type="entry name" value="Radical_SAM"/>
    <property type="match status" value="1"/>
</dbReference>
<evidence type="ECO:0000313" key="8">
    <source>
        <dbReference type="EMBL" id="KXB04705.1"/>
    </source>
</evidence>
<evidence type="ECO:0000259" key="7">
    <source>
        <dbReference type="PROSITE" id="PS51918"/>
    </source>
</evidence>
<dbReference type="PANTHER" id="PTHR30352:SF5">
    <property type="entry name" value="PYRUVATE FORMATE-LYASE 1-ACTIVATING ENZYME"/>
    <property type="match status" value="1"/>
</dbReference>
<organism evidence="8 9">
    <name type="scientific">candidate division MSBL1 archaeon SCGC-AAA382A03</name>
    <dbReference type="NCBI Taxonomy" id="1698278"/>
    <lineage>
        <taxon>Archaea</taxon>
        <taxon>Methanobacteriati</taxon>
        <taxon>Methanobacteriota</taxon>
        <taxon>candidate division MSBL1</taxon>
    </lineage>
</organism>
<protein>
    <recommendedName>
        <fullName evidence="7">Radical SAM core domain-containing protein</fullName>
    </recommendedName>
</protein>
<keyword evidence="3" id="KW-0949">S-adenosyl-L-methionine</keyword>
<keyword evidence="6" id="KW-0411">Iron-sulfur</keyword>
<name>A0A133VE49_9EURY</name>
<evidence type="ECO:0000256" key="5">
    <source>
        <dbReference type="ARBA" id="ARBA00023004"/>
    </source>
</evidence>
<comment type="cofactor">
    <cofactor evidence="1">
        <name>[4Fe-4S] cluster</name>
        <dbReference type="ChEBI" id="CHEBI:49883"/>
    </cofactor>
</comment>
<dbReference type="InterPro" id="IPR013785">
    <property type="entry name" value="Aldolase_TIM"/>
</dbReference>
<feature type="non-terminal residue" evidence="8">
    <location>
        <position position="229"/>
    </location>
</feature>
<dbReference type="PANTHER" id="PTHR30352">
    <property type="entry name" value="PYRUVATE FORMATE-LYASE-ACTIVATING ENZYME"/>
    <property type="match status" value="1"/>
</dbReference>
<dbReference type="EMBL" id="LHYC01000049">
    <property type="protein sequence ID" value="KXB04705.1"/>
    <property type="molecule type" value="Genomic_DNA"/>
</dbReference>
<keyword evidence="2" id="KW-0004">4Fe-4S</keyword>
<dbReference type="AlphaFoldDB" id="A0A133VE49"/>
<dbReference type="Proteomes" id="UP000070549">
    <property type="component" value="Unassembled WGS sequence"/>
</dbReference>
<sequence>MLFKGLNKNSLIEWPSKVVAVAYTGSCNFRCPFCQNKELVLEPEKLPDIKEKEIIKHLKKKRKWLDGLMVTGGEPTIHSNLPNVARQLKEEEFLFGIETNGSNPQMLIEMMKENLLDRVALDIKAPLVWDKYKKAIGRKNPELLQKIKESIDIIQNSDISHEFRTTVVPEILQEKDLQMIGTQIQNAEEFNLQQFVPENTLDEKYEKIEPYPEKKLEKMKKQLLEKCEI</sequence>
<evidence type="ECO:0000256" key="1">
    <source>
        <dbReference type="ARBA" id="ARBA00001966"/>
    </source>
</evidence>
<dbReference type="SFLD" id="SFLDG01067">
    <property type="entry name" value="SPASM/twitch_domain_containing"/>
    <property type="match status" value="1"/>
</dbReference>
<gene>
    <name evidence="8" type="ORF">AKJ49_01800</name>
</gene>
<dbReference type="Gene3D" id="3.20.20.70">
    <property type="entry name" value="Aldolase class I"/>
    <property type="match status" value="1"/>
</dbReference>
<dbReference type="Pfam" id="PF04055">
    <property type="entry name" value="Radical_SAM"/>
    <property type="match status" value="1"/>
</dbReference>
<dbReference type="InterPro" id="IPR034457">
    <property type="entry name" value="Organic_radical-activating"/>
</dbReference>
<comment type="caution">
    <text evidence="8">The sequence shown here is derived from an EMBL/GenBank/DDBJ whole genome shotgun (WGS) entry which is preliminary data.</text>
</comment>
<dbReference type="GO" id="GO:0003824">
    <property type="term" value="F:catalytic activity"/>
    <property type="evidence" value="ECO:0007669"/>
    <property type="project" value="InterPro"/>
</dbReference>
<accession>A0A133VE49</accession>